<dbReference type="InterPro" id="IPR012677">
    <property type="entry name" value="Nucleotide-bd_a/b_plait_sf"/>
</dbReference>
<dbReference type="SUPFAM" id="SSF50891">
    <property type="entry name" value="Cyclophilin-like"/>
    <property type="match status" value="1"/>
</dbReference>
<evidence type="ECO:0000256" key="1">
    <source>
        <dbReference type="ARBA" id="ARBA00000971"/>
    </source>
</evidence>
<dbReference type="InterPro" id="IPR000504">
    <property type="entry name" value="RRM_dom"/>
</dbReference>
<feature type="compositionally biased region" description="Low complexity" evidence="10">
    <location>
        <begin position="695"/>
        <end position="721"/>
    </location>
</feature>
<evidence type="ECO:0000259" key="12">
    <source>
        <dbReference type="PROSITE" id="PS50102"/>
    </source>
</evidence>
<proteinExistence type="predicted"/>
<feature type="compositionally biased region" description="Low complexity" evidence="10">
    <location>
        <begin position="657"/>
        <end position="677"/>
    </location>
</feature>
<dbReference type="PROSITE" id="PS50102">
    <property type="entry name" value="RRM"/>
    <property type="match status" value="1"/>
</dbReference>
<feature type="domain" description="RRM" evidence="12">
    <location>
        <begin position="240"/>
        <end position="318"/>
    </location>
</feature>
<comment type="catalytic activity">
    <reaction evidence="1">
        <text>[protein]-peptidylproline (omega=180) = [protein]-peptidylproline (omega=0)</text>
        <dbReference type="Rhea" id="RHEA:16237"/>
        <dbReference type="Rhea" id="RHEA-COMP:10747"/>
        <dbReference type="Rhea" id="RHEA-COMP:10748"/>
        <dbReference type="ChEBI" id="CHEBI:83833"/>
        <dbReference type="ChEBI" id="CHEBI:83834"/>
        <dbReference type="EC" id="5.2.1.8"/>
    </reaction>
</comment>
<dbReference type="GO" id="GO:0003755">
    <property type="term" value="F:peptidyl-prolyl cis-trans isomerase activity"/>
    <property type="evidence" value="ECO:0007669"/>
    <property type="project" value="UniProtKB-KW"/>
</dbReference>
<dbReference type="AlphaFoldDB" id="A0A2H1V225"/>
<dbReference type="InterPro" id="IPR029000">
    <property type="entry name" value="Cyclophilin-like_dom_sf"/>
</dbReference>
<evidence type="ECO:0000256" key="10">
    <source>
        <dbReference type="SAM" id="MobiDB-lite"/>
    </source>
</evidence>
<accession>A0A2H1V225</accession>
<feature type="compositionally biased region" description="Low complexity" evidence="10">
    <location>
        <begin position="878"/>
        <end position="892"/>
    </location>
</feature>
<protein>
    <recommendedName>
        <fullName evidence="4">peptidylprolyl isomerase</fullName>
        <ecNumber evidence="4">5.2.1.8</ecNumber>
    </recommendedName>
</protein>
<keyword evidence="7" id="KW-0413">Isomerase</keyword>
<feature type="compositionally biased region" description="Basic residues" evidence="10">
    <location>
        <begin position="631"/>
        <end position="656"/>
    </location>
</feature>
<dbReference type="Pfam" id="PF00076">
    <property type="entry name" value="RRM_1"/>
    <property type="match status" value="1"/>
</dbReference>
<name>A0A2H1V225_SPOFR</name>
<dbReference type="EC" id="5.2.1.8" evidence="4"/>
<comment type="subcellular location">
    <subcellularLocation>
        <location evidence="3">Nucleus</location>
    </subcellularLocation>
</comment>
<feature type="compositionally biased region" description="Basic and acidic residues" evidence="10">
    <location>
        <begin position="341"/>
        <end position="365"/>
    </location>
</feature>
<evidence type="ECO:0000259" key="11">
    <source>
        <dbReference type="PROSITE" id="PS50072"/>
    </source>
</evidence>
<keyword evidence="8" id="KW-0539">Nucleus</keyword>
<evidence type="ECO:0000256" key="7">
    <source>
        <dbReference type="ARBA" id="ARBA00023235"/>
    </source>
</evidence>
<dbReference type="FunFam" id="2.40.100.10:FF:000015">
    <property type="entry name" value="Peptidyl-prolyl cis-trans isomerase"/>
    <property type="match status" value="1"/>
</dbReference>
<dbReference type="SMART" id="SM00360">
    <property type="entry name" value="RRM"/>
    <property type="match status" value="1"/>
</dbReference>
<dbReference type="PANTHER" id="PTHR45843">
    <property type="entry name" value="PEPTIDYL-PROLYL CIS-TRANS ISOMERASE-LIKE 4"/>
    <property type="match status" value="1"/>
</dbReference>
<evidence type="ECO:0000256" key="5">
    <source>
        <dbReference type="ARBA" id="ARBA00022884"/>
    </source>
</evidence>
<evidence type="ECO:0000256" key="3">
    <source>
        <dbReference type="ARBA" id="ARBA00004123"/>
    </source>
</evidence>
<dbReference type="PRINTS" id="PR00153">
    <property type="entry name" value="CSAPPISMRASE"/>
</dbReference>
<feature type="compositionally biased region" description="Basic residues" evidence="10">
    <location>
        <begin position="684"/>
        <end position="694"/>
    </location>
</feature>
<feature type="region of interest" description="Disordered" evidence="10">
    <location>
        <begin position="165"/>
        <end position="190"/>
    </location>
</feature>
<feature type="compositionally biased region" description="Basic and acidic residues" evidence="10">
    <location>
        <begin position="421"/>
        <end position="463"/>
    </location>
</feature>
<feature type="compositionally biased region" description="Basic and acidic residues" evidence="10">
    <location>
        <begin position="375"/>
        <end position="408"/>
    </location>
</feature>
<dbReference type="SUPFAM" id="SSF54928">
    <property type="entry name" value="RNA-binding domain, RBD"/>
    <property type="match status" value="1"/>
</dbReference>
<dbReference type="InterPro" id="IPR035542">
    <property type="entry name" value="CRIP"/>
</dbReference>
<dbReference type="GO" id="GO:0003723">
    <property type="term" value="F:RNA binding"/>
    <property type="evidence" value="ECO:0007669"/>
    <property type="project" value="UniProtKB-UniRule"/>
</dbReference>
<dbReference type="FunFam" id="3.30.70.330:FF:000287">
    <property type="entry name" value="Peptidyl-prolyl cis-trans isomerase"/>
    <property type="match status" value="1"/>
</dbReference>
<dbReference type="EMBL" id="ODYU01000332">
    <property type="protein sequence ID" value="SOQ34895.1"/>
    <property type="molecule type" value="Genomic_DNA"/>
</dbReference>
<gene>
    <name evidence="13" type="ORF">SFRICE_001671</name>
</gene>
<dbReference type="CDD" id="cd12235">
    <property type="entry name" value="RRM_PPIL4"/>
    <property type="match status" value="1"/>
</dbReference>
<comment type="function">
    <text evidence="2">PPIases accelerate the folding of proteins. It catalyzes the cis-trans isomerization of proline imidic peptide bonds in oligopeptides.</text>
</comment>
<evidence type="ECO:0000313" key="13">
    <source>
        <dbReference type="EMBL" id="SOQ34895.1"/>
    </source>
</evidence>
<feature type="compositionally biased region" description="Basic and acidic residues" evidence="10">
    <location>
        <begin position="475"/>
        <end position="608"/>
    </location>
</feature>
<feature type="region of interest" description="Disordered" evidence="10">
    <location>
        <begin position="340"/>
        <end position="911"/>
    </location>
</feature>
<evidence type="ECO:0000256" key="2">
    <source>
        <dbReference type="ARBA" id="ARBA00002388"/>
    </source>
</evidence>
<evidence type="ECO:0000256" key="4">
    <source>
        <dbReference type="ARBA" id="ARBA00013194"/>
    </source>
</evidence>
<keyword evidence="6" id="KW-0697">Rotamase</keyword>
<dbReference type="InterPro" id="IPR035538">
    <property type="entry name" value="Cyclophilin_PPIL4"/>
</dbReference>
<keyword evidence="5 9" id="KW-0694">RNA-binding</keyword>
<dbReference type="CDD" id="cd01921">
    <property type="entry name" value="cyclophilin_RRM"/>
    <property type="match status" value="1"/>
</dbReference>
<feature type="compositionally biased region" description="Low complexity" evidence="10">
    <location>
        <begin position="831"/>
        <end position="840"/>
    </location>
</feature>
<sequence>MAVVIETTLGDITVDLYLDQRPVTCLNFLKLCKMKYYNYNLFHTIRSGFIAQTGDPTGEGSGGQSIFGLLEGPDKRFFSGEKMPKIRHTGAGLLSMVGTGDMMIGSQFFFTLAPDLDSLDGIHCVIGEVTEGHDVLRKLNDVICDEGYRPYRDVRITHTVVLEDPFNDPHGLRTPSRSPSPSAERLKGGRIAPDEEIDETQGKSAAEIQEMIEEKEAKARATILEIVGDLPDADIAPPENVLFVCKLNPVTTDDDLEIIFSRFGKIVSCEVIRDKKTGDSLQYAFIEFDDKKSCEDAYFKMDNVLIDDRRIHVDFSQSVSKMKWLGKGRGVKYFNDEEALEREKGNNMKNDKPTHSRNKNDEHRNHDRHHHSNNKRHDDREKDREREHRSDRHSRRERESNHRVEERSHRKRSRSRSKRDRSRDDRNNHNNDNNVSRKSDRNIKEYNRNESSRHDNNKKREGSPENNISRNSNKNSKDHKHESNRKEYDRSRNNDHSVSRNSERSTREYKYDSDKHENDRSKVNHNDKNSSRNSDKNVKEYKQESQRNEYTRNRCNSDSEPRARSSPARQRESEKSVEHKNRHENNDRNTERENNKLKRKSQDEPDTKSKRHKKDGQNIEPRTPTPTDTKKKQKTSSKNSSKKVKTKRVVKKKRKPSTSSDSSTESSSSSSTESSSSSEEDRKKKSLKRRKKKYSTSSTSSSDSTSSSSSSTESSSSSSSSSDDDDGGPIGELPENWDQTKDDTQSLFLNKSDKNDLEPYPLALSEEGNSEGFEQGVDQRFDSPQPNGELDNLIMRPELYGEPPAMEGLATSYDSRRRKRGSGTKVGGAGAATKVATKSGSGKKNLKPEEHDALSPVDSMTHEHDAHRRKRGSGTKVGGAAASAKTATKNSGGNKKNFRPTSERRKRDSGLSAADVRALLNLWEAQERKKQEWNAQNQWVPERYYGVGHVNPEDEQPEVDENGDIWYSEPVVISPRERDYPRHSYFSEQNRMALAHGYPDMYQVGPAELAQRYEEARRKRQYANKMKRFMVARKRSDSMMNHQNSYRPRDDLYTLAELLRSAPRVQEQDIPVYRRLIL</sequence>
<dbReference type="Pfam" id="PF00160">
    <property type="entry name" value="Pro_isomerase"/>
    <property type="match status" value="1"/>
</dbReference>
<dbReference type="InterPro" id="IPR035979">
    <property type="entry name" value="RBD_domain_sf"/>
</dbReference>
<feature type="domain" description="PPIase cyclophilin-type" evidence="11">
    <location>
        <begin position="1"/>
        <end position="161"/>
    </location>
</feature>
<dbReference type="PANTHER" id="PTHR45843:SF1">
    <property type="entry name" value="PEPTIDYL-PROLYL CIS-TRANS ISOMERASE-LIKE 4"/>
    <property type="match status" value="1"/>
</dbReference>
<feature type="compositionally biased region" description="Basic residues" evidence="10">
    <location>
        <begin position="409"/>
        <end position="420"/>
    </location>
</feature>
<dbReference type="GO" id="GO:0005634">
    <property type="term" value="C:nucleus"/>
    <property type="evidence" value="ECO:0007669"/>
    <property type="project" value="UniProtKB-SubCell"/>
</dbReference>
<evidence type="ECO:0000256" key="6">
    <source>
        <dbReference type="ARBA" id="ARBA00023110"/>
    </source>
</evidence>
<evidence type="ECO:0000256" key="8">
    <source>
        <dbReference type="ARBA" id="ARBA00023242"/>
    </source>
</evidence>
<dbReference type="PROSITE" id="PS50072">
    <property type="entry name" value="CSA_PPIASE_2"/>
    <property type="match status" value="1"/>
</dbReference>
<dbReference type="InterPro" id="IPR002130">
    <property type="entry name" value="Cyclophilin-type_PPIase_dom"/>
</dbReference>
<evidence type="ECO:0000256" key="9">
    <source>
        <dbReference type="PROSITE-ProRule" id="PRU00176"/>
    </source>
</evidence>
<dbReference type="Gene3D" id="2.40.100.10">
    <property type="entry name" value="Cyclophilin-like"/>
    <property type="match status" value="1"/>
</dbReference>
<organism evidence="13">
    <name type="scientific">Spodoptera frugiperda</name>
    <name type="common">Fall armyworm</name>
    <dbReference type="NCBI Taxonomy" id="7108"/>
    <lineage>
        <taxon>Eukaryota</taxon>
        <taxon>Metazoa</taxon>
        <taxon>Ecdysozoa</taxon>
        <taxon>Arthropoda</taxon>
        <taxon>Hexapoda</taxon>
        <taxon>Insecta</taxon>
        <taxon>Pterygota</taxon>
        <taxon>Neoptera</taxon>
        <taxon>Endopterygota</taxon>
        <taxon>Lepidoptera</taxon>
        <taxon>Glossata</taxon>
        <taxon>Ditrysia</taxon>
        <taxon>Noctuoidea</taxon>
        <taxon>Noctuidae</taxon>
        <taxon>Amphipyrinae</taxon>
        <taxon>Spodoptera</taxon>
    </lineage>
</organism>
<dbReference type="Gene3D" id="3.30.70.330">
    <property type="match status" value="1"/>
</dbReference>
<reference evidence="13" key="1">
    <citation type="submission" date="2016-07" db="EMBL/GenBank/DDBJ databases">
        <authorList>
            <person name="Bretaudeau A."/>
        </authorList>
    </citation>
    <scope>NUCLEOTIDE SEQUENCE</scope>
    <source>
        <strain evidence="13">Rice</strain>
        <tissue evidence="13">Whole body</tissue>
    </source>
</reference>